<evidence type="ECO:0000313" key="1">
    <source>
        <dbReference type="EMBL" id="OJD74964.1"/>
    </source>
</evidence>
<accession>A0A1J9VH85</accession>
<protein>
    <submittedName>
        <fullName evidence="1">Uncharacterized protein</fullName>
    </submittedName>
</protein>
<dbReference type="AlphaFoldDB" id="A0A1J9VH85"/>
<gene>
    <name evidence="1" type="ORF">BAU28_17540</name>
</gene>
<organism evidence="1 2">
    <name type="scientific">Bacillus paramycoides</name>
    <dbReference type="NCBI Taxonomy" id="2026194"/>
    <lineage>
        <taxon>Bacteria</taxon>
        <taxon>Bacillati</taxon>
        <taxon>Bacillota</taxon>
        <taxon>Bacilli</taxon>
        <taxon>Bacillales</taxon>
        <taxon>Bacillaceae</taxon>
        <taxon>Bacillus</taxon>
        <taxon>Bacillus cereus group</taxon>
    </lineage>
</organism>
<sequence length="76" mass="8551">MKTNVKNSIIYLGEFATDTETIRLGDCDILGLQIETESDGGWFSVLGETDEKGIVKRLIIDLEPIDENPDEEDYDN</sequence>
<reference evidence="1 2" key="1">
    <citation type="submission" date="2016-06" db="EMBL/GenBank/DDBJ databases">
        <title>First insights into the genetic diversity and population structure of in the Bacillus cereus group bacteria from diverse marine environments.</title>
        <authorList>
            <person name="Liu Y."/>
            <person name="Lai Q."/>
            <person name="Shao Z."/>
        </authorList>
    </citation>
    <scope>NUCLEOTIDE SEQUENCE [LARGE SCALE GENOMIC DNA]</scope>
    <source>
        <strain evidence="1 2">NH24A2</strain>
    </source>
</reference>
<dbReference type="EMBL" id="MAOI01000107">
    <property type="protein sequence ID" value="OJD74964.1"/>
    <property type="molecule type" value="Genomic_DNA"/>
</dbReference>
<proteinExistence type="predicted"/>
<dbReference type="Proteomes" id="UP000182788">
    <property type="component" value="Unassembled WGS sequence"/>
</dbReference>
<evidence type="ECO:0000313" key="2">
    <source>
        <dbReference type="Proteomes" id="UP000182788"/>
    </source>
</evidence>
<dbReference type="RefSeq" id="WP_001973030.1">
    <property type="nucleotide sequence ID" value="NZ_CBCSHB010000010.1"/>
</dbReference>
<dbReference type="GeneID" id="87594193"/>
<comment type="caution">
    <text evidence="1">The sequence shown here is derived from an EMBL/GenBank/DDBJ whole genome shotgun (WGS) entry which is preliminary data.</text>
</comment>
<name>A0A1J9VH85_9BACI</name>